<dbReference type="GO" id="GO:0045454">
    <property type="term" value="P:cell redox homeostasis"/>
    <property type="evidence" value="ECO:0007669"/>
    <property type="project" value="UniProtKB-ARBA"/>
</dbReference>
<keyword evidence="3" id="KW-1015">Disulfide bond</keyword>
<evidence type="ECO:0000256" key="4">
    <source>
        <dbReference type="SAM" id="MobiDB-lite"/>
    </source>
</evidence>
<dbReference type="AlphaFoldDB" id="A0A9Q8SUA1"/>
<protein>
    <submittedName>
        <fullName evidence="5">HAD-superfamily subfamily IIA hydrolase</fullName>
    </submittedName>
</protein>
<dbReference type="GO" id="GO:0033617">
    <property type="term" value="P:mitochondrial respiratory chain complex IV assembly"/>
    <property type="evidence" value="ECO:0007669"/>
    <property type="project" value="TreeGrafter"/>
</dbReference>
<dbReference type="SUPFAM" id="SSF56784">
    <property type="entry name" value="HAD-like"/>
    <property type="match status" value="1"/>
</dbReference>
<keyword evidence="2" id="KW-0186">Copper</keyword>
<dbReference type="NCBIfam" id="TIGR01460">
    <property type="entry name" value="HAD-SF-IIA"/>
    <property type="match status" value="1"/>
</dbReference>
<feature type="binding site" evidence="2">
    <location>
        <position position="149"/>
    </location>
    <ligand>
        <name>Cu cation</name>
        <dbReference type="ChEBI" id="CHEBI:23378"/>
    </ligand>
</feature>
<feature type="region of interest" description="Disordered" evidence="4">
    <location>
        <begin position="29"/>
        <end position="54"/>
    </location>
</feature>
<comment type="similarity">
    <text evidence="1">Belongs to the SCO1/2 family.</text>
</comment>
<dbReference type="CDD" id="cd02968">
    <property type="entry name" value="SCO"/>
    <property type="match status" value="1"/>
</dbReference>
<evidence type="ECO:0000256" key="1">
    <source>
        <dbReference type="ARBA" id="ARBA00010996"/>
    </source>
</evidence>
<feature type="binding site" evidence="2">
    <location>
        <position position="240"/>
    </location>
    <ligand>
        <name>Cu cation</name>
        <dbReference type="ChEBI" id="CHEBI:23378"/>
    </ligand>
</feature>
<feature type="binding site" evidence="2">
    <location>
        <position position="153"/>
    </location>
    <ligand>
        <name>Cu cation</name>
        <dbReference type="ChEBI" id="CHEBI:23378"/>
    </ligand>
</feature>
<sequence length="752" mass="83530">MSQATTGLLWKSLSSTISTQCRRCISQSTFPKQTRPTTAAPSMLQTRPSPAQRRTKTFKTVEEAKSRYRAGPFSWKAGLLFVGTGVGLTWYFEAEKQRMERKRIAEATKGMGRPKVGGQFELTDQNGNKFTSEDMKGRYALVYFGFTHCPDICPDELDKMAQMYDLVEKQRPGSVLPLFITCDPERDTPKVVKEYLSEFHPKFIGLTGTYDEIKAMCKLYRVYFSTPQHVKPGQDYLVDHSIYFYLMDPEGDFVEALGRQHSPSQAAKIILDHMNDWQGGWKKEDTHFSFHVLSCGIFEFQIDFEGTCILHIMRQAVRTTGLGRLVSRPLTTSPTPFRCAAAGIGCHERELSGLKRVTLPLTRLPGATKTFGSERWFSSKKPVFEAGEAPSFAFAFENCPIPGAAESLQYLNDNNIPFILLTNGGGKPEAVRVKDLSDKLGVKLSVDNFVQSHTPFQELVQGPEGLGDKTIFLTGADARKCREIAKLYGFKNVVTPADIIHAHPEVFPFELLKKSVYAGSHETLPKPIHDGTVADADALKIDAMFVFNDPRDWALDIQIITDLLLSRNGLLGTYSPKNGDASLPNGGWQQDGQPPLIFSNADLFWSTTYHQPRFGQGAFQAAVAGVWKEVTAGQAELKRTVFGKPFATTYQYAERVLDAHRKALLGKSKSGGGGGDVAPLKTVYMVGDNPESDIRGANDYSNEETEWASVLVKTGVWSQERGAPTHKPKMIVDDVKAAVEWALQREGRSAKI</sequence>
<dbReference type="InterPro" id="IPR036249">
    <property type="entry name" value="Thioredoxin-like_sf"/>
</dbReference>
<dbReference type="FunFam" id="3.40.30.10:FF:000013">
    <property type="entry name" value="Blast:Protein SCO1 homolog, mitochondrial"/>
    <property type="match status" value="1"/>
</dbReference>
<dbReference type="NCBIfam" id="TIGR01456">
    <property type="entry name" value="CECR5"/>
    <property type="match status" value="1"/>
</dbReference>
<dbReference type="FunFam" id="3.40.50.1000:FF:000069">
    <property type="entry name" value="HAD-superfamily subfamily IIA hydrolase"/>
    <property type="match status" value="1"/>
</dbReference>
<dbReference type="InterPro" id="IPR006353">
    <property type="entry name" value="HAD-SF_hydro_IIA_CECR5"/>
</dbReference>
<evidence type="ECO:0000256" key="2">
    <source>
        <dbReference type="PIRSR" id="PIRSR603782-1"/>
    </source>
</evidence>
<dbReference type="InterPro" id="IPR023214">
    <property type="entry name" value="HAD_sf"/>
</dbReference>
<dbReference type="PANTHER" id="PTHR12151">
    <property type="entry name" value="ELECTRON TRANSPORT PROTIN SCO1/SENC FAMILY MEMBER"/>
    <property type="match status" value="1"/>
</dbReference>
<dbReference type="EMBL" id="CP019476">
    <property type="protein sequence ID" value="UQC83595.1"/>
    <property type="molecule type" value="Genomic_DNA"/>
</dbReference>
<dbReference type="GO" id="GO:0005507">
    <property type="term" value="F:copper ion binding"/>
    <property type="evidence" value="ECO:0007669"/>
    <property type="project" value="UniProtKB-ARBA"/>
</dbReference>
<name>A0A9Q8SUA1_9PEZI</name>
<keyword evidence="5" id="KW-0378">Hydrolase</keyword>
<dbReference type="InterPro" id="IPR003782">
    <property type="entry name" value="SCO1/SenC"/>
</dbReference>
<feature type="disulfide bond" description="Redox-active" evidence="3">
    <location>
        <begin position="149"/>
        <end position="153"/>
    </location>
</feature>
<dbReference type="PANTHER" id="PTHR12151:SF5">
    <property type="entry name" value="AT19154P"/>
    <property type="match status" value="1"/>
</dbReference>
<dbReference type="GO" id="GO:0016787">
    <property type="term" value="F:hydrolase activity"/>
    <property type="evidence" value="ECO:0007669"/>
    <property type="project" value="UniProtKB-KW"/>
</dbReference>
<organism evidence="5 6">
    <name type="scientific">Colletotrichum lupini</name>
    <dbReference type="NCBI Taxonomy" id="145971"/>
    <lineage>
        <taxon>Eukaryota</taxon>
        <taxon>Fungi</taxon>
        <taxon>Dikarya</taxon>
        <taxon>Ascomycota</taxon>
        <taxon>Pezizomycotina</taxon>
        <taxon>Sordariomycetes</taxon>
        <taxon>Hypocreomycetidae</taxon>
        <taxon>Glomerellales</taxon>
        <taxon>Glomerellaceae</taxon>
        <taxon>Colletotrichum</taxon>
        <taxon>Colletotrichum acutatum species complex</taxon>
    </lineage>
</organism>
<dbReference type="InterPro" id="IPR036412">
    <property type="entry name" value="HAD-like_sf"/>
</dbReference>
<dbReference type="Proteomes" id="UP000830671">
    <property type="component" value="Chromosome 4"/>
</dbReference>
<dbReference type="InterPro" id="IPR006357">
    <property type="entry name" value="HAD-SF_hydro_IIA"/>
</dbReference>
<feature type="compositionally biased region" description="Polar residues" evidence="4">
    <location>
        <begin position="29"/>
        <end position="49"/>
    </location>
</feature>
<keyword evidence="6" id="KW-1185">Reference proteome</keyword>
<reference evidence="5" key="1">
    <citation type="journal article" date="2021" name="Mol. Plant Microbe Interact.">
        <title>Complete Genome Sequence of the Plant-Pathogenic Fungus Colletotrichum lupini.</title>
        <authorList>
            <person name="Baroncelli R."/>
            <person name="Pensec F."/>
            <person name="Da Lio D."/>
            <person name="Boufleur T."/>
            <person name="Vicente I."/>
            <person name="Sarrocco S."/>
            <person name="Picot A."/>
            <person name="Baraldi E."/>
            <person name="Sukno S."/>
            <person name="Thon M."/>
            <person name="Le Floch G."/>
        </authorList>
    </citation>
    <scope>NUCLEOTIDE SEQUENCE</scope>
    <source>
        <strain evidence="5">IMI 504893</strain>
    </source>
</reference>
<evidence type="ECO:0000256" key="3">
    <source>
        <dbReference type="PIRSR" id="PIRSR603782-2"/>
    </source>
</evidence>
<evidence type="ECO:0000313" key="5">
    <source>
        <dbReference type="EMBL" id="UQC83595.1"/>
    </source>
</evidence>
<evidence type="ECO:0000313" key="6">
    <source>
        <dbReference type="Proteomes" id="UP000830671"/>
    </source>
</evidence>
<dbReference type="Pfam" id="PF13242">
    <property type="entry name" value="Hydrolase_like"/>
    <property type="match status" value="1"/>
</dbReference>
<dbReference type="Gene3D" id="3.40.50.1000">
    <property type="entry name" value="HAD superfamily/HAD-like"/>
    <property type="match status" value="2"/>
</dbReference>
<dbReference type="SUPFAM" id="SSF52833">
    <property type="entry name" value="Thioredoxin-like"/>
    <property type="match status" value="1"/>
</dbReference>
<gene>
    <name evidence="5" type="ORF">CLUP02_09089</name>
</gene>
<dbReference type="KEGG" id="clup:CLUP02_09089"/>
<dbReference type="Pfam" id="PF13344">
    <property type="entry name" value="Hydrolase_6"/>
    <property type="match status" value="1"/>
</dbReference>
<accession>A0A9Q8SUA1</accession>
<dbReference type="GO" id="GO:0005739">
    <property type="term" value="C:mitochondrion"/>
    <property type="evidence" value="ECO:0007669"/>
    <property type="project" value="GOC"/>
</dbReference>
<dbReference type="Pfam" id="PF02630">
    <property type="entry name" value="SCO1-SenC"/>
    <property type="match status" value="1"/>
</dbReference>
<proteinExistence type="inferred from homology"/>
<keyword evidence="2" id="KW-0479">Metal-binding</keyword>
<dbReference type="Gene3D" id="3.40.30.10">
    <property type="entry name" value="Glutaredoxin"/>
    <property type="match status" value="1"/>
</dbReference>
<dbReference type="RefSeq" id="XP_049145214.1">
    <property type="nucleotide sequence ID" value="XM_049288070.1"/>
</dbReference>
<dbReference type="GeneID" id="73343080"/>